<accession>A0AAD4M8B4</accession>
<dbReference type="InterPro" id="IPR010666">
    <property type="entry name" value="Znf_GRF"/>
</dbReference>
<feature type="compositionally biased region" description="Basic and acidic residues" evidence="5">
    <location>
        <begin position="243"/>
        <end position="262"/>
    </location>
</feature>
<feature type="domain" description="GRF-type" evidence="6">
    <location>
        <begin position="20"/>
        <end position="63"/>
    </location>
</feature>
<keyword evidence="1" id="KW-0479">Metal-binding</keyword>
<evidence type="ECO:0000256" key="4">
    <source>
        <dbReference type="PROSITE-ProRule" id="PRU01343"/>
    </source>
</evidence>
<organism evidence="7 8">
    <name type="scientific">Multifurca ochricompacta</name>
    <dbReference type="NCBI Taxonomy" id="376703"/>
    <lineage>
        <taxon>Eukaryota</taxon>
        <taxon>Fungi</taxon>
        <taxon>Dikarya</taxon>
        <taxon>Basidiomycota</taxon>
        <taxon>Agaricomycotina</taxon>
        <taxon>Agaricomycetes</taxon>
        <taxon>Russulales</taxon>
        <taxon>Russulaceae</taxon>
        <taxon>Multifurca</taxon>
    </lineage>
</organism>
<comment type="caution">
    <text evidence="7">The sequence shown here is derived from an EMBL/GenBank/DDBJ whole genome shotgun (WGS) entry which is preliminary data.</text>
</comment>
<sequence>MSSPRNNHTHTHGQSGPPQCWHGIPAVRCISRQPHSFGRHFWCCSYDRGDLNHCRFFNWDPFPSPDDEKPGVPALIDDSSTAASSSQTSQTSELKLSSHWDYFPGNTPSFPSQFKLSLCPSFFKHDTVAPKLESSVLLQGFTRAETCLHLKLSPPGLKRKHLIIEPDREIDMDKIAAAEDSIDDLSDIRTCHVARASPNPRKKARESESDSPLSGENECPSPRSGSKAGMTESPPSANKSKGKVKEIVDTEAAVRHERRERASSSPEPEPEPAPAPFKPFMSAEAIEDM</sequence>
<keyword evidence="3" id="KW-0862">Zinc</keyword>
<evidence type="ECO:0000256" key="5">
    <source>
        <dbReference type="SAM" id="MobiDB-lite"/>
    </source>
</evidence>
<feature type="compositionally biased region" description="Low complexity" evidence="5">
    <location>
        <begin position="79"/>
        <end position="90"/>
    </location>
</feature>
<dbReference type="AlphaFoldDB" id="A0AAD4M8B4"/>
<dbReference type="PROSITE" id="PS51999">
    <property type="entry name" value="ZF_GRF"/>
    <property type="match status" value="1"/>
</dbReference>
<protein>
    <recommendedName>
        <fullName evidence="6">GRF-type domain-containing protein</fullName>
    </recommendedName>
</protein>
<dbReference type="GO" id="GO:0008270">
    <property type="term" value="F:zinc ion binding"/>
    <property type="evidence" value="ECO:0007669"/>
    <property type="project" value="UniProtKB-KW"/>
</dbReference>
<name>A0AAD4M8B4_9AGAM</name>
<dbReference type="Proteomes" id="UP001203297">
    <property type="component" value="Unassembled WGS sequence"/>
</dbReference>
<evidence type="ECO:0000313" key="8">
    <source>
        <dbReference type="Proteomes" id="UP001203297"/>
    </source>
</evidence>
<gene>
    <name evidence="7" type="ORF">B0F90DRAFT_1698136</name>
</gene>
<feature type="region of interest" description="Disordered" evidence="5">
    <location>
        <begin position="68"/>
        <end position="90"/>
    </location>
</feature>
<proteinExistence type="predicted"/>
<keyword evidence="2 4" id="KW-0863">Zinc-finger</keyword>
<evidence type="ECO:0000256" key="3">
    <source>
        <dbReference type="ARBA" id="ARBA00022833"/>
    </source>
</evidence>
<evidence type="ECO:0000256" key="2">
    <source>
        <dbReference type="ARBA" id="ARBA00022771"/>
    </source>
</evidence>
<evidence type="ECO:0000313" key="7">
    <source>
        <dbReference type="EMBL" id="KAI0305450.1"/>
    </source>
</evidence>
<keyword evidence="8" id="KW-1185">Reference proteome</keyword>
<reference evidence="7" key="1">
    <citation type="journal article" date="2022" name="New Phytol.">
        <title>Evolutionary transition to the ectomycorrhizal habit in the genomes of a hyperdiverse lineage of mushroom-forming fungi.</title>
        <authorList>
            <person name="Looney B."/>
            <person name="Miyauchi S."/>
            <person name="Morin E."/>
            <person name="Drula E."/>
            <person name="Courty P.E."/>
            <person name="Kohler A."/>
            <person name="Kuo A."/>
            <person name="LaButti K."/>
            <person name="Pangilinan J."/>
            <person name="Lipzen A."/>
            <person name="Riley R."/>
            <person name="Andreopoulos W."/>
            <person name="He G."/>
            <person name="Johnson J."/>
            <person name="Nolan M."/>
            <person name="Tritt A."/>
            <person name="Barry K.W."/>
            <person name="Grigoriev I.V."/>
            <person name="Nagy L.G."/>
            <person name="Hibbett D."/>
            <person name="Henrissat B."/>
            <person name="Matheny P.B."/>
            <person name="Labbe J."/>
            <person name="Martin F.M."/>
        </authorList>
    </citation>
    <scope>NUCLEOTIDE SEQUENCE</scope>
    <source>
        <strain evidence="7">BPL690</strain>
    </source>
</reference>
<evidence type="ECO:0000256" key="1">
    <source>
        <dbReference type="ARBA" id="ARBA00022723"/>
    </source>
</evidence>
<feature type="region of interest" description="Disordered" evidence="5">
    <location>
        <begin position="193"/>
        <end position="289"/>
    </location>
</feature>
<evidence type="ECO:0000259" key="6">
    <source>
        <dbReference type="PROSITE" id="PS51999"/>
    </source>
</evidence>
<dbReference type="EMBL" id="WTXG01000005">
    <property type="protein sequence ID" value="KAI0305450.1"/>
    <property type="molecule type" value="Genomic_DNA"/>
</dbReference>